<dbReference type="PANTHER" id="PTHR13091">
    <property type="entry name" value="AMPLIFIED IN BREAST CANCER 2-RELATED"/>
    <property type="match status" value="1"/>
</dbReference>
<sequence length="690" mass="78094">MKSNSSSARSKEYVYEFPRLKNFIVAAKLLYKKLITERDFDFTHVVQKINAEVLVQENSTDANMQNALDIYEQHLKTPAASSLAFSQLEHDEKLQQAIRYLSGREVSGERLNRLIRSLTKQCTAIWNDGHQRCEMISLTGHQCALPIHETEGKSYPNAHSTGFQLLSTCNCGKSQAIRLDPFTHKQANYDFYQQACFECCTKGEKFELPVFQPECLEISEDLGESEDEITGAGKGEEDYAQEGSSYELNLQQVRILSRKTLSPPRTAEEEETEQMTNHFSAHFYDNNQAVYKLAGNGSGKSSHNDNENTSDLEEQSDYKTASASVSEQSFSGQEEEAESEEEEEVRRKKLSQPNSASEESEEDENNEEALSTQHSLSTNNSRKKGTLQNRKEHDRRAFLLPAKKEAHYLDDYDVHLTTNRAIASPIPASTNTLTNKSHKEASNELIKSRKNVHTSTKVAEKYKGEYLDHMAFTQSDYPDSLAVAEVPRFLPLFPSWSLICLGPSSLYNHSSGIRSQPNFKAGSEYLLPWDVRFTVDSEQWKTDMESLAQQSGMGKTTNIASSHRRHKRNAEESWNPVFGSTREKVKIFVGFDYECPRGHRFMVQAANKPLRHRRMNGPVAVDASELLSSSQPIWMPCTCRREPKQLAQLMHIHVVTPKAPVTVILGPRVQIENQKGGISTWAQMRLMVPA</sequence>
<comment type="function">
    <text evidence="4">Involved in nonsense-mediated decay (NMD) of mRNAs containing premature stop codons.</text>
</comment>
<feature type="compositionally biased region" description="Polar residues" evidence="5">
    <location>
        <begin position="370"/>
        <end position="380"/>
    </location>
</feature>
<dbReference type="PANTHER" id="PTHR13091:SF0">
    <property type="entry name" value="NONSENSE-MEDIATED MRNA DECAY FACTOR SMG8"/>
    <property type="match status" value="1"/>
</dbReference>
<evidence type="ECO:0000313" key="6">
    <source>
        <dbReference type="Proteomes" id="UP000887574"/>
    </source>
</evidence>
<dbReference type="Proteomes" id="UP000887574">
    <property type="component" value="Unplaced"/>
</dbReference>
<accession>A0A915DLZ4</accession>
<evidence type="ECO:0000256" key="1">
    <source>
        <dbReference type="ARBA" id="ARBA00006443"/>
    </source>
</evidence>
<keyword evidence="6" id="KW-1185">Reference proteome</keyword>
<feature type="compositionally biased region" description="Acidic residues" evidence="5">
    <location>
        <begin position="358"/>
        <end position="367"/>
    </location>
</feature>
<keyword evidence="2 4" id="KW-0866">Nonsense-mediated mRNA decay</keyword>
<feature type="compositionally biased region" description="Acidic residues" evidence="5">
    <location>
        <begin position="333"/>
        <end position="343"/>
    </location>
</feature>
<dbReference type="InterPro" id="IPR019354">
    <property type="entry name" value="SMG8-like"/>
</dbReference>
<comment type="similarity">
    <text evidence="1 4">Belongs to the SMG8 family.</text>
</comment>
<evidence type="ECO:0000256" key="2">
    <source>
        <dbReference type="ARBA" id="ARBA00023161"/>
    </source>
</evidence>
<dbReference type="AlphaFoldDB" id="A0A915DLZ4"/>
<organism evidence="6 7">
    <name type="scientific">Ditylenchus dipsaci</name>
    <dbReference type="NCBI Taxonomy" id="166011"/>
    <lineage>
        <taxon>Eukaryota</taxon>
        <taxon>Metazoa</taxon>
        <taxon>Ecdysozoa</taxon>
        <taxon>Nematoda</taxon>
        <taxon>Chromadorea</taxon>
        <taxon>Rhabditida</taxon>
        <taxon>Tylenchina</taxon>
        <taxon>Tylenchomorpha</taxon>
        <taxon>Sphaerularioidea</taxon>
        <taxon>Anguinidae</taxon>
        <taxon>Anguininae</taxon>
        <taxon>Ditylenchus</taxon>
    </lineage>
</organism>
<dbReference type="GO" id="GO:0000184">
    <property type="term" value="P:nuclear-transcribed mRNA catabolic process, nonsense-mediated decay"/>
    <property type="evidence" value="ECO:0007669"/>
    <property type="project" value="UniProtKB-UniRule"/>
</dbReference>
<reference evidence="7" key="1">
    <citation type="submission" date="2022-11" db="UniProtKB">
        <authorList>
            <consortium name="WormBaseParasite"/>
        </authorList>
    </citation>
    <scope>IDENTIFICATION</scope>
</reference>
<evidence type="ECO:0000313" key="7">
    <source>
        <dbReference type="WBParaSite" id="jg21479.2"/>
    </source>
</evidence>
<evidence type="ECO:0000256" key="4">
    <source>
        <dbReference type="RuleBase" id="RU367133"/>
    </source>
</evidence>
<evidence type="ECO:0000256" key="5">
    <source>
        <dbReference type="SAM" id="MobiDB-lite"/>
    </source>
</evidence>
<protein>
    <recommendedName>
        <fullName evidence="3 4">Nonsense-mediated mRNA decay factor SMG8</fullName>
    </recommendedName>
</protein>
<proteinExistence type="inferred from homology"/>
<dbReference type="WBParaSite" id="jg21479.2">
    <property type="protein sequence ID" value="jg21479.2"/>
    <property type="gene ID" value="jg21479"/>
</dbReference>
<evidence type="ECO:0000256" key="3">
    <source>
        <dbReference type="ARBA" id="ARBA00029509"/>
    </source>
</evidence>
<feature type="region of interest" description="Disordered" evidence="5">
    <location>
        <begin position="294"/>
        <end position="395"/>
    </location>
</feature>
<feature type="region of interest" description="Disordered" evidence="5">
    <location>
        <begin position="546"/>
        <end position="566"/>
    </location>
</feature>
<dbReference type="Pfam" id="PF10220">
    <property type="entry name" value="Smg8_Smg9"/>
    <property type="match status" value="2"/>
</dbReference>
<feature type="compositionally biased region" description="Polar residues" evidence="5">
    <location>
        <begin position="547"/>
        <end position="561"/>
    </location>
</feature>
<name>A0A915DLZ4_9BILA</name>